<dbReference type="InterPro" id="IPR001296">
    <property type="entry name" value="Glyco_trans_1"/>
</dbReference>
<dbReference type="Proteomes" id="UP001143362">
    <property type="component" value="Unassembled WGS sequence"/>
</dbReference>
<evidence type="ECO:0000313" key="3">
    <source>
        <dbReference type="Proteomes" id="UP001143362"/>
    </source>
</evidence>
<name>A0ABT3THC3_9GAMM</name>
<dbReference type="Pfam" id="PF00534">
    <property type="entry name" value="Glycos_transf_1"/>
    <property type="match status" value="1"/>
</dbReference>
<evidence type="ECO:0000259" key="1">
    <source>
        <dbReference type="Pfam" id="PF00534"/>
    </source>
</evidence>
<sequence length="358" mass="39095">MKVMYVISSLERRGAEIFLAELAGELEHLGVVQSLVSLAAAGPLPIELPDKVSVATPDSSRGRIRTIRKMLKTQRPELVVCLGSKALKYFVVSSVGSSIEVIYCKIGLTEPWLKRFKRLRIQVDRWFIGRACKVVSLGDNSTRELTGVFSVSMENVVHIRNGRRVTPSLHAERADGLLHLACIGALNWEKNVGLVIELMHDLAPQFPQLRLDIVGDGPQRQELENRVVTLQIGDKVNFLGASDDIPGVLAGTDLLVLASLSEGVPGVLIEAGMASVPVVTWQVGDVDEVVLDGKTGTIVPFAAHADLKRALIVLLNDAHKRAVYGEAARQYCVETFGMDTIALEYFNLFHAVTNNVQS</sequence>
<protein>
    <submittedName>
        <fullName evidence="2">Glycosyltransferase</fullName>
    </submittedName>
</protein>
<dbReference type="SUPFAM" id="SSF53756">
    <property type="entry name" value="UDP-Glycosyltransferase/glycogen phosphorylase"/>
    <property type="match status" value="1"/>
</dbReference>
<accession>A0ABT3THC3</accession>
<evidence type="ECO:0000313" key="2">
    <source>
        <dbReference type="EMBL" id="MCX2980819.1"/>
    </source>
</evidence>
<organism evidence="2 3">
    <name type="scientific">Candidatus Litorirhabdus singularis</name>
    <dbReference type="NCBI Taxonomy" id="2518993"/>
    <lineage>
        <taxon>Bacteria</taxon>
        <taxon>Pseudomonadati</taxon>
        <taxon>Pseudomonadota</taxon>
        <taxon>Gammaproteobacteria</taxon>
        <taxon>Cellvibrionales</taxon>
        <taxon>Halieaceae</taxon>
        <taxon>Candidatus Litorirhabdus</taxon>
    </lineage>
</organism>
<dbReference type="PANTHER" id="PTHR12526">
    <property type="entry name" value="GLYCOSYLTRANSFERASE"/>
    <property type="match status" value="1"/>
</dbReference>
<gene>
    <name evidence="2" type="ORF">EYC98_08005</name>
</gene>
<keyword evidence="3" id="KW-1185">Reference proteome</keyword>
<proteinExistence type="predicted"/>
<feature type="domain" description="Glycosyl transferase family 1" evidence="1">
    <location>
        <begin position="180"/>
        <end position="330"/>
    </location>
</feature>
<comment type="caution">
    <text evidence="2">The sequence shown here is derived from an EMBL/GenBank/DDBJ whole genome shotgun (WGS) entry which is preliminary data.</text>
</comment>
<reference evidence="2" key="1">
    <citation type="submission" date="2019-02" db="EMBL/GenBank/DDBJ databases">
        <authorList>
            <person name="Li S.-H."/>
        </authorList>
    </citation>
    <scope>NUCLEOTIDE SEQUENCE</scope>
    <source>
        <strain evidence="2">IMCC14734</strain>
    </source>
</reference>
<dbReference type="EMBL" id="SHNN01000001">
    <property type="protein sequence ID" value="MCX2980819.1"/>
    <property type="molecule type" value="Genomic_DNA"/>
</dbReference>
<dbReference type="Gene3D" id="3.40.50.2000">
    <property type="entry name" value="Glycogen Phosphorylase B"/>
    <property type="match status" value="2"/>
</dbReference>